<dbReference type="InterPro" id="IPR022127">
    <property type="entry name" value="STIMATE/YPL162C"/>
</dbReference>
<comment type="caution">
    <text evidence="3">The sequence shown here is derived from an EMBL/GenBank/DDBJ whole genome shotgun (WGS) entry which is preliminary data.</text>
</comment>
<dbReference type="GO" id="GO:0016020">
    <property type="term" value="C:membrane"/>
    <property type="evidence" value="ECO:0007669"/>
    <property type="project" value="TreeGrafter"/>
</dbReference>
<feature type="transmembrane region" description="Helical" evidence="2">
    <location>
        <begin position="193"/>
        <end position="213"/>
    </location>
</feature>
<dbReference type="EMBL" id="BRXX01000248">
    <property type="protein sequence ID" value="GMI00478.1"/>
    <property type="molecule type" value="Genomic_DNA"/>
</dbReference>
<evidence type="ECO:0000313" key="4">
    <source>
        <dbReference type="Proteomes" id="UP001165160"/>
    </source>
</evidence>
<evidence type="ECO:0000256" key="1">
    <source>
        <dbReference type="SAM" id="MobiDB-lite"/>
    </source>
</evidence>
<dbReference type="Proteomes" id="UP001165160">
    <property type="component" value="Unassembled WGS sequence"/>
</dbReference>
<reference evidence="4" key="1">
    <citation type="journal article" date="2023" name="Commun. Biol.">
        <title>Genome analysis of Parmales, the sister group of diatoms, reveals the evolutionary specialization of diatoms from phago-mixotrophs to photoautotrophs.</title>
        <authorList>
            <person name="Ban H."/>
            <person name="Sato S."/>
            <person name="Yoshikawa S."/>
            <person name="Yamada K."/>
            <person name="Nakamura Y."/>
            <person name="Ichinomiya M."/>
            <person name="Sato N."/>
            <person name="Blanc-Mathieu R."/>
            <person name="Endo H."/>
            <person name="Kuwata A."/>
            <person name="Ogata H."/>
        </authorList>
    </citation>
    <scope>NUCLEOTIDE SEQUENCE [LARGE SCALE GENOMIC DNA]</scope>
    <source>
        <strain evidence="4">NIES 3699</strain>
    </source>
</reference>
<dbReference type="PANTHER" id="PTHR31735">
    <property type="entry name" value="VACUOLAR MEMBRANE PROTEIN YPL162C"/>
    <property type="match status" value="1"/>
</dbReference>
<keyword evidence="4" id="KW-1185">Reference proteome</keyword>
<feature type="transmembrane region" description="Helical" evidence="2">
    <location>
        <begin position="151"/>
        <end position="173"/>
    </location>
</feature>
<feature type="transmembrane region" description="Helical" evidence="2">
    <location>
        <begin position="24"/>
        <end position="42"/>
    </location>
</feature>
<feature type="region of interest" description="Disordered" evidence="1">
    <location>
        <begin position="225"/>
        <end position="256"/>
    </location>
</feature>
<keyword evidence="2" id="KW-0472">Membrane</keyword>
<feature type="transmembrane region" description="Helical" evidence="2">
    <location>
        <begin position="54"/>
        <end position="77"/>
    </location>
</feature>
<dbReference type="PANTHER" id="PTHR31735:SF1">
    <property type="entry name" value="VACUOLAR MEMBRANE PROTEIN YPL162C"/>
    <property type="match status" value="1"/>
</dbReference>
<sequence length="319" mass="35856">MSFRLLSNSTSDEYCSVFDTDDSFTSYVQFFLAVMALASLWFKRQRETPRRDILTWSLDVIKLGGGAVYAHIANMLVAKLVSTNVRGSNALQDECAWYAMNFLIDTSVGLLFSIFFLGMVEKYSRKYNWVTLKDNGVYLGPNKFKTWRNQCLVWIGILTAVKIILTFFLWFFSGFFAVVGDVLFKPMQGSKKFELVFVMVFFPGVLNVMYFWIADSYLKQSHPEGSEPMALNDESGGDYHLSNEGEGRGRTGSDPMMMNSSAGNLGLLTEEVVLGKGKTKKKGKGAFEMTSIVPEEPVWLKQAEKGSADRYHGIGDMAL</sequence>
<organism evidence="3 4">
    <name type="scientific">Triparma verrucosa</name>
    <dbReference type="NCBI Taxonomy" id="1606542"/>
    <lineage>
        <taxon>Eukaryota</taxon>
        <taxon>Sar</taxon>
        <taxon>Stramenopiles</taxon>
        <taxon>Ochrophyta</taxon>
        <taxon>Bolidophyceae</taxon>
        <taxon>Parmales</taxon>
        <taxon>Triparmaceae</taxon>
        <taxon>Triparma</taxon>
    </lineage>
</organism>
<evidence type="ECO:0000313" key="3">
    <source>
        <dbReference type="EMBL" id="GMI00478.1"/>
    </source>
</evidence>
<protein>
    <submittedName>
        <fullName evidence="3">Uncharacterized protein</fullName>
    </submittedName>
</protein>
<keyword evidence="2" id="KW-0812">Transmembrane</keyword>
<accession>A0A9W7C757</accession>
<proteinExistence type="predicted"/>
<dbReference type="Pfam" id="PF12400">
    <property type="entry name" value="STIMATE"/>
    <property type="match status" value="1"/>
</dbReference>
<name>A0A9W7C757_9STRA</name>
<feature type="transmembrane region" description="Helical" evidence="2">
    <location>
        <begin position="97"/>
        <end position="120"/>
    </location>
</feature>
<gene>
    <name evidence="3" type="ORF">TrVE_jg11480</name>
</gene>
<feature type="compositionally biased region" description="Basic and acidic residues" evidence="1">
    <location>
        <begin position="241"/>
        <end position="251"/>
    </location>
</feature>
<keyword evidence="2" id="KW-1133">Transmembrane helix</keyword>
<evidence type="ECO:0000256" key="2">
    <source>
        <dbReference type="SAM" id="Phobius"/>
    </source>
</evidence>
<dbReference type="AlphaFoldDB" id="A0A9W7C757"/>